<dbReference type="Proteomes" id="UP001596226">
    <property type="component" value="Unassembled WGS sequence"/>
</dbReference>
<gene>
    <name evidence="2" type="ORF">ACFQGL_11355</name>
</gene>
<feature type="domain" description="Methyltransferase type 11" evidence="1">
    <location>
        <begin position="53"/>
        <end position="144"/>
    </location>
</feature>
<reference evidence="3" key="1">
    <citation type="journal article" date="2019" name="Int. J. Syst. Evol. Microbiol.">
        <title>The Global Catalogue of Microorganisms (GCM) 10K type strain sequencing project: providing services to taxonomists for standard genome sequencing and annotation.</title>
        <authorList>
            <consortium name="The Broad Institute Genomics Platform"/>
            <consortium name="The Broad Institute Genome Sequencing Center for Infectious Disease"/>
            <person name="Wu L."/>
            <person name="Ma J."/>
        </authorList>
    </citation>
    <scope>NUCLEOTIDE SEQUENCE [LARGE SCALE GENOMIC DNA]</scope>
    <source>
        <strain evidence="3">CGMCC 4.7144</strain>
    </source>
</reference>
<organism evidence="2 3">
    <name type="scientific">Micromonospora vulcania</name>
    <dbReference type="NCBI Taxonomy" id="1441873"/>
    <lineage>
        <taxon>Bacteria</taxon>
        <taxon>Bacillati</taxon>
        <taxon>Actinomycetota</taxon>
        <taxon>Actinomycetes</taxon>
        <taxon>Micromonosporales</taxon>
        <taxon>Micromonosporaceae</taxon>
        <taxon>Micromonospora</taxon>
    </lineage>
</organism>
<evidence type="ECO:0000313" key="2">
    <source>
        <dbReference type="EMBL" id="MFC5923937.1"/>
    </source>
</evidence>
<dbReference type="PANTHER" id="PTHR43591:SF24">
    <property type="entry name" value="2-METHOXY-6-POLYPRENYL-1,4-BENZOQUINOL METHYLASE, MITOCHONDRIAL"/>
    <property type="match status" value="1"/>
</dbReference>
<evidence type="ECO:0000259" key="1">
    <source>
        <dbReference type="Pfam" id="PF08241"/>
    </source>
</evidence>
<dbReference type="PANTHER" id="PTHR43591">
    <property type="entry name" value="METHYLTRANSFERASE"/>
    <property type="match status" value="1"/>
</dbReference>
<protein>
    <submittedName>
        <fullName evidence="2">Class I SAM-dependent methyltransferase</fullName>
        <ecNumber evidence="2">2.1.1.-</ecNumber>
    </submittedName>
</protein>
<evidence type="ECO:0000313" key="3">
    <source>
        <dbReference type="Proteomes" id="UP001596226"/>
    </source>
</evidence>
<dbReference type="SUPFAM" id="SSF53335">
    <property type="entry name" value="S-adenosyl-L-methionine-dependent methyltransferases"/>
    <property type="match status" value="1"/>
</dbReference>
<dbReference type="RefSeq" id="WP_377509639.1">
    <property type="nucleotide sequence ID" value="NZ_JBHSQS010000006.1"/>
</dbReference>
<dbReference type="InterPro" id="IPR013216">
    <property type="entry name" value="Methyltransf_11"/>
</dbReference>
<dbReference type="GO" id="GO:0032259">
    <property type="term" value="P:methylation"/>
    <property type="evidence" value="ECO:0007669"/>
    <property type="project" value="UniProtKB-KW"/>
</dbReference>
<dbReference type="Gene3D" id="3.40.50.150">
    <property type="entry name" value="Vaccinia Virus protein VP39"/>
    <property type="match status" value="1"/>
</dbReference>
<sequence length="258" mass="29303">MVPIRERRHTGQIHRHFDLRAETYGATSTWTHQERLARIIELLTIERDTPSFVDVGAGIGTMRRPLLNRFPGARYVGVDLSLRMLQNADQGTSAYAQADAHALPLLSHSFDCVLARQVMHYLERPVDAILEFRRVLRPDGSVLIIQGTPLPGDDASWWKSVMQVAQPVRQHRWTADGLRSVLRKGGFQTDIETTETVRLKLHDWLSYQGLDPRSVRLARSLHEKAPGSVKAGRKFKELGDGDIEFDAFFTMLLARPCR</sequence>
<keyword evidence="2" id="KW-0489">Methyltransferase</keyword>
<accession>A0ABW1H687</accession>
<dbReference type="InterPro" id="IPR029063">
    <property type="entry name" value="SAM-dependent_MTases_sf"/>
</dbReference>
<name>A0ABW1H687_9ACTN</name>
<keyword evidence="2" id="KW-0808">Transferase</keyword>
<dbReference type="CDD" id="cd02440">
    <property type="entry name" value="AdoMet_MTases"/>
    <property type="match status" value="1"/>
</dbReference>
<proteinExistence type="predicted"/>
<dbReference type="GO" id="GO:0008168">
    <property type="term" value="F:methyltransferase activity"/>
    <property type="evidence" value="ECO:0007669"/>
    <property type="project" value="UniProtKB-KW"/>
</dbReference>
<dbReference type="EMBL" id="JBHSQS010000006">
    <property type="protein sequence ID" value="MFC5923937.1"/>
    <property type="molecule type" value="Genomic_DNA"/>
</dbReference>
<comment type="caution">
    <text evidence="2">The sequence shown here is derived from an EMBL/GenBank/DDBJ whole genome shotgun (WGS) entry which is preliminary data.</text>
</comment>
<dbReference type="Pfam" id="PF08241">
    <property type="entry name" value="Methyltransf_11"/>
    <property type="match status" value="1"/>
</dbReference>
<dbReference type="EC" id="2.1.1.-" evidence="2"/>
<keyword evidence="3" id="KW-1185">Reference proteome</keyword>